<dbReference type="InterPro" id="IPR009078">
    <property type="entry name" value="Ferritin-like_SF"/>
</dbReference>
<proteinExistence type="predicted"/>
<reference evidence="2" key="1">
    <citation type="submission" date="2019-08" db="EMBL/GenBank/DDBJ databases">
        <authorList>
            <person name="Zheng X."/>
        </authorList>
    </citation>
    <scope>NUCLEOTIDE SEQUENCE [LARGE SCALE GENOMIC DNA]</scope>
    <source>
        <strain evidence="2">FJAT-25496</strain>
    </source>
</reference>
<dbReference type="KEGG" id="bda:FSZ17_10650"/>
<dbReference type="SUPFAM" id="SSF47240">
    <property type="entry name" value="Ferritin-like"/>
    <property type="match status" value="1"/>
</dbReference>
<dbReference type="InterPro" id="IPR012347">
    <property type="entry name" value="Ferritin-like"/>
</dbReference>
<accession>A0A5B8Z8B4</accession>
<gene>
    <name evidence="1" type="primary">paaC</name>
    <name evidence="1" type="ORF">FSZ17_10650</name>
</gene>
<dbReference type="PIRSF" id="PIRSF037834">
    <property type="entry name" value="PA_CoA_Oase3"/>
    <property type="match status" value="1"/>
</dbReference>
<keyword evidence="2" id="KW-1185">Reference proteome</keyword>
<dbReference type="PANTHER" id="PTHR30458:SF0">
    <property type="entry name" value="1,2-PHENYLACETYL-COA EPOXIDASE, SUBUNIT C"/>
    <property type="match status" value="1"/>
</dbReference>
<dbReference type="AlphaFoldDB" id="A0A5B8Z8B4"/>
<evidence type="ECO:0000313" key="2">
    <source>
        <dbReference type="Proteomes" id="UP000321555"/>
    </source>
</evidence>
<evidence type="ECO:0000313" key="1">
    <source>
        <dbReference type="EMBL" id="QED47676.1"/>
    </source>
</evidence>
<dbReference type="EMBL" id="CP042593">
    <property type="protein sequence ID" value="QED47676.1"/>
    <property type="molecule type" value="Genomic_DNA"/>
</dbReference>
<dbReference type="OrthoDB" id="9789947at2"/>
<dbReference type="InterPro" id="IPR052703">
    <property type="entry name" value="Aromatic_CoA_ox/epox"/>
</dbReference>
<protein>
    <submittedName>
        <fullName evidence="1">Phenylacetate-CoA oxygenase subunit PaaC</fullName>
    </submittedName>
</protein>
<dbReference type="STRING" id="1742359.GCA_001439625_00572"/>
<dbReference type="Pfam" id="PF05138">
    <property type="entry name" value="PaaA_PaaC"/>
    <property type="match status" value="1"/>
</dbReference>
<dbReference type="Proteomes" id="UP000321555">
    <property type="component" value="Chromosome"/>
</dbReference>
<dbReference type="NCBIfam" id="TIGR02158">
    <property type="entry name" value="PA_CoA_Oxy3"/>
    <property type="match status" value="1"/>
</dbReference>
<dbReference type="Gene3D" id="1.20.1260.10">
    <property type="match status" value="1"/>
</dbReference>
<dbReference type="InterPro" id="IPR007814">
    <property type="entry name" value="PaaA_PaaC"/>
</dbReference>
<dbReference type="PANTHER" id="PTHR30458">
    <property type="entry name" value="PHENYLACETIC ACID DEGRADATION PROTEIN PAA"/>
    <property type="match status" value="1"/>
</dbReference>
<organism evidence="1 2">
    <name type="scientific">Cytobacillus dafuensis</name>
    <name type="common">Bacillus dafuensis</name>
    <dbReference type="NCBI Taxonomy" id="1742359"/>
    <lineage>
        <taxon>Bacteria</taxon>
        <taxon>Bacillati</taxon>
        <taxon>Bacillota</taxon>
        <taxon>Bacilli</taxon>
        <taxon>Bacillales</taxon>
        <taxon>Bacillaceae</taxon>
        <taxon>Cytobacillus</taxon>
    </lineage>
</organism>
<sequence length="275" mass="31393">MSKKMSKIDIQQMDSAYKSALTDLLYQLADDDFILAYRGSEWLGLAPHIEEDVAFSSISQDTMGHASMFYQLLEDLGEGKVDDLAHSRKAKYRRNAILLEMVNGPGHYLKKPQYDWAFAVVRNYFYVQMKKIRMDSLKNSSYEPLAQIAINVNLELYYHLLHWRTWFVQLMQAGDEARKRMEAAINRVFDDFGGVLSLGPLGQEMSKSGLIEPEEILKKKWILVLEPVFDSINLSMPANFGIKNGNGRKGEHTEDLDSALSILSEVYRVNPAAAW</sequence>
<dbReference type="InterPro" id="IPR011882">
    <property type="entry name" value="PaaC"/>
</dbReference>
<dbReference type="GO" id="GO:0010124">
    <property type="term" value="P:phenylacetate catabolic process"/>
    <property type="evidence" value="ECO:0007669"/>
    <property type="project" value="InterPro"/>
</dbReference>
<name>A0A5B8Z8B4_CYTDA</name>
<dbReference type="GO" id="GO:0005829">
    <property type="term" value="C:cytosol"/>
    <property type="evidence" value="ECO:0007669"/>
    <property type="project" value="TreeGrafter"/>
</dbReference>